<comment type="caution">
    <text evidence="3">The sequence shown here is derived from an EMBL/GenBank/DDBJ whole genome shotgun (WGS) entry which is preliminary data.</text>
</comment>
<organism evidence="3 4">
    <name type="scientific">Datura stramonium</name>
    <name type="common">Jimsonweed</name>
    <name type="synonym">Common thornapple</name>
    <dbReference type="NCBI Taxonomy" id="4076"/>
    <lineage>
        <taxon>Eukaryota</taxon>
        <taxon>Viridiplantae</taxon>
        <taxon>Streptophyta</taxon>
        <taxon>Embryophyta</taxon>
        <taxon>Tracheophyta</taxon>
        <taxon>Spermatophyta</taxon>
        <taxon>Magnoliopsida</taxon>
        <taxon>eudicotyledons</taxon>
        <taxon>Gunneridae</taxon>
        <taxon>Pentapetalae</taxon>
        <taxon>asterids</taxon>
        <taxon>lamiids</taxon>
        <taxon>Solanales</taxon>
        <taxon>Solanaceae</taxon>
        <taxon>Solanoideae</taxon>
        <taxon>Datureae</taxon>
        <taxon>Datura</taxon>
    </lineage>
</organism>
<dbReference type="InterPro" id="IPR036291">
    <property type="entry name" value="NAD(P)-bd_dom_sf"/>
</dbReference>
<dbReference type="Pfam" id="PF07993">
    <property type="entry name" value="NAD_binding_4"/>
    <property type="match status" value="1"/>
</dbReference>
<dbReference type="EMBL" id="JACEIK010001376">
    <property type="protein sequence ID" value="MCD7468825.1"/>
    <property type="molecule type" value="Genomic_DNA"/>
</dbReference>
<feature type="domain" description="Thioester reductase (TE)" evidence="2">
    <location>
        <begin position="17"/>
        <end position="130"/>
    </location>
</feature>
<proteinExistence type="inferred from homology"/>
<evidence type="ECO:0000313" key="3">
    <source>
        <dbReference type="EMBL" id="MCD7468825.1"/>
    </source>
</evidence>
<keyword evidence="1" id="KW-0444">Lipid biosynthesis</keyword>
<name>A0ABS8TCW0_DATST</name>
<protein>
    <recommendedName>
        <fullName evidence="1">Fatty acyl-CoA reductase</fullName>
        <ecNumber evidence="1">1.2.1.84</ecNumber>
    </recommendedName>
</protein>
<dbReference type="EC" id="1.2.1.84" evidence="1"/>
<accession>A0ABS8TCW0</accession>
<evidence type="ECO:0000313" key="4">
    <source>
        <dbReference type="Proteomes" id="UP000823775"/>
    </source>
</evidence>
<gene>
    <name evidence="3" type="ORF">HAX54_007323</name>
</gene>
<reference evidence="3 4" key="1">
    <citation type="journal article" date="2021" name="BMC Genomics">
        <title>Datura genome reveals duplications of psychoactive alkaloid biosynthetic genes and high mutation rate following tissue culture.</title>
        <authorList>
            <person name="Rajewski A."/>
            <person name="Carter-House D."/>
            <person name="Stajich J."/>
            <person name="Litt A."/>
        </authorList>
    </citation>
    <scope>NUCLEOTIDE SEQUENCE [LARGE SCALE GENOMIC DNA]</scope>
    <source>
        <strain evidence="3">AR-01</strain>
    </source>
</reference>
<dbReference type="InterPro" id="IPR026055">
    <property type="entry name" value="FAR"/>
</dbReference>
<dbReference type="Proteomes" id="UP000823775">
    <property type="component" value="Unassembled WGS sequence"/>
</dbReference>
<evidence type="ECO:0000256" key="1">
    <source>
        <dbReference type="RuleBase" id="RU363097"/>
    </source>
</evidence>
<sequence>MELTSVLNFLENRSILVTGATGFLAKIFVEKILRVQPNVKKLYLLLRAADDKSAMQRFHTEVVAKDLFRVLREKCGPNFTTFVSQRTTIVPGDITCENLGVNDSNLLDEMWKEVDIVVNLAATTNFDERYVPITI</sequence>
<dbReference type="PANTHER" id="PTHR11011:SF109">
    <property type="entry name" value="FATTY ACYL-COA REDUCTASE 1"/>
    <property type="match status" value="1"/>
</dbReference>
<dbReference type="PANTHER" id="PTHR11011">
    <property type="entry name" value="MALE STERILITY PROTEIN 2-RELATED"/>
    <property type="match status" value="1"/>
</dbReference>
<dbReference type="SUPFAM" id="SSF51735">
    <property type="entry name" value="NAD(P)-binding Rossmann-fold domains"/>
    <property type="match status" value="1"/>
</dbReference>
<dbReference type="InterPro" id="IPR013120">
    <property type="entry name" value="FAR_NAD-bd"/>
</dbReference>
<keyword evidence="4" id="KW-1185">Reference proteome</keyword>
<keyword evidence="1" id="KW-0521">NADP</keyword>
<keyword evidence="1" id="KW-0560">Oxidoreductase</keyword>
<dbReference type="Gene3D" id="3.40.50.720">
    <property type="entry name" value="NAD(P)-binding Rossmann-like Domain"/>
    <property type="match status" value="1"/>
</dbReference>
<evidence type="ECO:0000259" key="2">
    <source>
        <dbReference type="Pfam" id="PF07993"/>
    </source>
</evidence>
<comment type="similarity">
    <text evidence="1">Belongs to the fatty acyl-CoA reductase family.</text>
</comment>
<comment type="catalytic activity">
    <reaction evidence="1">
        <text>a long-chain fatty acyl-CoA + 2 NADPH + 2 H(+) = a long-chain primary fatty alcohol + 2 NADP(+) + CoA</text>
        <dbReference type="Rhea" id="RHEA:52716"/>
        <dbReference type="ChEBI" id="CHEBI:15378"/>
        <dbReference type="ChEBI" id="CHEBI:57287"/>
        <dbReference type="ChEBI" id="CHEBI:57783"/>
        <dbReference type="ChEBI" id="CHEBI:58349"/>
        <dbReference type="ChEBI" id="CHEBI:77396"/>
        <dbReference type="ChEBI" id="CHEBI:83139"/>
        <dbReference type="EC" id="1.2.1.84"/>
    </reaction>
</comment>
<comment type="function">
    <text evidence="1">Catalyzes the reduction of fatty acyl-CoA to fatty alcohols.</text>
</comment>
<keyword evidence="1" id="KW-0443">Lipid metabolism</keyword>